<dbReference type="PANTHER" id="PTHR44943">
    <property type="entry name" value="CELLULOSE SYNTHASE OPERON PROTEIN C"/>
    <property type="match status" value="1"/>
</dbReference>
<dbReference type="PROSITE" id="PS50005">
    <property type="entry name" value="TPR"/>
    <property type="match status" value="3"/>
</dbReference>
<proteinExistence type="predicted"/>
<dbReference type="EMBL" id="CASHTH010003165">
    <property type="protein sequence ID" value="CAI8041174.1"/>
    <property type="molecule type" value="Genomic_DNA"/>
</dbReference>
<keyword evidence="2 3" id="KW-0802">TPR repeat</keyword>
<feature type="repeat" description="TPR" evidence="3">
    <location>
        <begin position="52"/>
        <end position="85"/>
    </location>
</feature>
<accession>A0AA35T4M9</accession>
<dbReference type="Gene3D" id="1.25.40.10">
    <property type="entry name" value="Tetratricopeptide repeat domain"/>
    <property type="match status" value="1"/>
</dbReference>
<dbReference type="Pfam" id="PF13431">
    <property type="entry name" value="TPR_17"/>
    <property type="match status" value="1"/>
</dbReference>
<feature type="repeat" description="TPR" evidence="3">
    <location>
        <begin position="215"/>
        <end position="248"/>
    </location>
</feature>
<dbReference type="Pfam" id="PF13432">
    <property type="entry name" value="TPR_16"/>
    <property type="match status" value="1"/>
</dbReference>
<name>A0AA35T4M9_GEOBA</name>
<evidence type="ECO:0000256" key="3">
    <source>
        <dbReference type="PROSITE-ProRule" id="PRU00339"/>
    </source>
</evidence>
<dbReference type="SMART" id="SM00028">
    <property type="entry name" value="TPR"/>
    <property type="match status" value="6"/>
</dbReference>
<evidence type="ECO:0000313" key="5">
    <source>
        <dbReference type="Proteomes" id="UP001174909"/>
    </source>
</evidence>
<organism evidence="4 5">
    <name type="scientific">Geodia barretti</name>
    <name type="common">Barrett's horny sponge</name>
    <dbReference type="NCBI Taxonomy" id="519541"/>
    <lineage>
        <taxon>Eukaryota</taxon>
        <taxon>Metazoa</taxon>
        <taxon>Porifera</taxon>
        <taxon>Demospongiae</taxon>
        <taxon>Heteroscleromorpha</taxon>
        <taxon>Tetractinellida</taxon>
        <taxon>Astrophorina</taxon>
        <taxon>Geodiidae</taxon>
        <taxon>Geodia</taxon>
    </lineage>
</organism>
<sequence>MSWTNNRSLIGKISMDAGYKCRALTLGKHTYRILILTAILLWITPSVSRTETTSAFQQGVEYVKLRLYPQAVDTFKSILSRDPTDVNALFQLANVYKLQDELALAIQTFNTVLAQLTAQLIFKRQNLPLNATTADSESALTTERIHGLTHLALSEVYCKQSKLDIAERHAKEAVQRYPTDANTHYRLGYIYTHQAKFDAALTSFKRTLAHNPDFAEVYEWLGLIALMQQKPQQAVAYYQKAIERKPYVQSAYYNLAKAYRLLGNVPAATEQLKVFQQMKTYYDRTYAIESALAEDPMNTTLRLKLAEVHLAHKHISAAITTYQNLIRLNPRVGGWIR</sequence>
<dbReference type="SUPFAM" id="SSF48452">
    <property type="entry name" value="TPR-like"/>
    <property type="match status" value="2"/>
</dbReference>
<comment type="caution">
    <text evidence="4">The sequence shown here is derived from an EMBL/GenBank/DDBJ whole genome shotgun (WGS) entry which is preliminary data.</text>
</comment>
<keyword evidence="4" id="KW-0808">Transferase</keyword>
<dbReference type="AlphaFoldDB" id="A0AA35T4M9"/>
<evidence type="ECO:0000313" key="4">
    <source>
        <dbReference type="EMBL" id="CAI8041174.1"/>
    </source>
</evidence>
<dbReference type="GO" id="GO:0016757">
    <property type="term" value="F:glycosyltransferase activity"/>
    <property type="evidence" value="ECO:0007669"/>
    <property type="project" value="UniProtKB-KW"/>
</dbReference>
<dbReference type="Proteomes" id="UP001174909">
    <property type="component" value="Unassembled WGS sequence"/>
</dbReference>
<keyword evidence="4" id="KW-0328">Glycosyltransferase</keyword>
<dbReference type="InterPro" id="IPR011990">
    <property type="entry name" value="TPR-like_helical_dom_sf"/>
</dbReference>
<dbReference type="InterPro" id="IPR019734">
    <property type="entry name" value="TPR_rpt"/>
</dbReference>
<dbReference type="PANTHER" id="PTHR44943:SF8">
    <property type="entry name" value="TPR REPEAT-CONTAINING PROTEIN MJ0263"/>
    <property type="match status" value="1"/>
</dbReference>
<keyword evidence="1" id="KW-0677">Repeat</keyword>
<gene>
    <name evidence="4" type="ORF">GBAR_LOCUS22893</name>
</gene>
<protein>
    <submittedName>
        <fullName evidence="4">UDP-N-acetylglucosamine--peptide N-acetylglucosaminyltransferase 110 kDa subunit</fullName>
    </submittedName>
</protein>
<dbReference type="InterPro" id="IPR051685">
    <property type="entry name" value="Ycf3/AcsC/BcsC/TPR_MFPF"/>
</dbReference>
<keyword evidence="5" id="KW-1185">Reference proteome</keyword>
<feature type="repeat" description="TPR" evidence="3">
    <location>
        <begin position="181"/>
        <end position="214"/>
    </location>
</feature>
<evidence type="ECO:0000256" key="1">
    <source>
        <dbReference type="ARBA" id="ARBA00022737"/>
    </source>
</evidence>
<evidence type="ECO:0000256" key="2">
    <source>
        <dbReference type="ARBA" id="ARBA00022803"/>
    </source>
</evidence>
<reference evidence="4" key="1">
    <citation type="submission" date="2023-03" db="EMBL/GenBank/DDBJ databases">
        <authorList>
            <person name="Steffen K."/>
            <person name="Cardenas P."/>
        </authorList>
    </citation>
    <scope>NUCLEOTIDE SEQUENCE</scope>
</reference>